<dbReference type="InterPro" id="IPR019441">
    <property type="entry name" value="FMP27/BLTP2/Hobbit_GFWDK_RBG"/>
</dbReference>
<dbReference type="EMBL" id="BAABUK010000028">
    <property type="protein sequence ID" value="GAA5815819.1"/>
    <property type="molecule type" value="Genomic_DNA"/>
</dbReference>
<dbReference type="InterPro" id="IPR045167">
    <property type="entry name" value="Hobbit"/>
</dbReference>
<feature type="compositionally biased region" description="Polar residues" evidence="1">
    <location>
        <begin position="2468"/>
        <end position="2484"/>
    </location>
</feature>
<keyword evidence="5" id="KW-1185">Reference proteome</keyword>
<organism evidence="4 5">
    <name type="scientific">Mucor flavus</name>
    <dbReference type="NCBI Taxonomy" id="439312"/>
    <lineage>
        <taxon>Eukaryota</taxon>
        <taxon>Fungi</taxon>
        <taxon>Fungi incertae sedis</taxon>
        <taxon>Mucoromycota</taxon>
        <taxon>Mucoromycotina</taxon>
        <taxon>Mucoromycetes</taxon>
        <taxon>Mucorales</taxon>
        <taxon>Mucorineae</taxon>
        <taxon>Mucoraceae</taxon>
        <taxon>Mucor</taxon>
    </lineage>
</organism>
<feature type="domain" description="FMP27 WPPW motif-containing RBG unit" evidence="3">
    <location>
        <begin position="1467"/>
        <end position="1944"/>
    </location>
</feature>
<dbReference type="PANTHER" id="PTHR15678">
    <property type="entry name" value="ANTIGEN MLAA-22-RELATED"/>
    <property type="match status" value="1"/>
</dbReference>
<dbReference type="Pfam" id="PF10344">
    <property type="entry name" value="Hobbit"/>
    <property type="match status" value="1"/>
</dbReference>
<evidence type="ECO:0000259" key="2">
    <source>
        <dbReference type="SMART" id="SM01214"/>
    </source>
</evidence>
<dbReference type="SMART" id="SM01216">
    <property type="entry name" value="Fmp27_WPPW"/>
    <property type="match status" value="1"/>
</dbReference>
<feature type="domain" description="FMP27/BLTP2/Hobbit GFWDK motif-containing RBG unit" evidence="2">
    <location>
        <begin position="1052"/>
        <end position="1219"/>
    </location>
</feature>
<sequence>MVWLLLLLFVAILFIYHPHIITFIKHYLEHKYGLEIDAIDASFQQYQFIVSITGIQLRIEPSSTSPTTTTSWIKKFVLYVISLRMTHIIVTCINKYIVVEIHHISLTKETLVLKIDHLSIKSHQKWVVQIGPLQLFNGQRAIASIDTPSTFTLSGLLQSNIDIEFQLGKTFLYYDQYLKLVAVSSRNSGTTSSVSRKDSFLNSMRVTVDCVHLVWTQLRLESSIKDISITVRRHHTPLAQVTVGQWTSSVSNTPVVSIPSIDITLSKSQHTFAPYTNFISVTCILNSPVVNIHASHFVNILTTTAESKTVAEFEKVWTDLPLCTFAIVFNSPKVQLHVPRTTGVIAAESFIVRLSGEYVFKGREDIPSASSGSESHLDVLFAQEEYQWMRNKTGYQQLTTKWTQLMDKVSRSNNSSNQQWSYRVSAKFTMYKLKLGHVESNLAEKQFLQMKHAVLIFKLRFGVSVNSGKYETQVSLDQGGVQSEVSIEQPVVSLWNDSDTVCSSVVWASTIPAWIKGIRPANSADAKERPVWVTGLIRSVKFSLEVTEGSIVVTSLDRAQSINVDVPSGYIDNTPKETVWTRVVLDTQKFNLVCEGPASTTGTDWNMRCHVDTLYLQQASGTTHLVEEKKQAIVWISQLNLVSKLSAVQVTVSCKVKKYGVCYSIQHHYVCLLFVRSLTRMKQQLSVKEKKAEESNKVLQVELDVNVARGDIHLSLPNDNQLYLRIDDLLIERKAAPVVKFRNMMVLGESPVRAGFWEQLVEIDQAQISVRHSRQIDLKSRKIFASVPYSYTLSTVLDSVIGVVKAIKELHARLLTENAFTYFGPTCNNEPILIPCIQIKTHVLKVLFDDDPFEVKLRCILRTGLVEQQKRLAYEEALQLTIQAMLAHDSSSTGIEEGSAFDDPPSPDLTETYAQITEAKKNLLMRFSSMWIKNIKDRKSQEETFYQDLHVSDDYRNSVTSEALDETLDEVQRPESVSFIVEIQPRPLYPALAHFSSQFAKISFKPADFALQETRQFIQTIGGGVPLNTNFSVIVPFHLSIKAGQTWVKVRDYPLPLLYVPPLLQTGVEDDVSISTRRSRNQSRVSWTLEGNYALGDELGGSCGSRIIDIPIIPGLGSSVGYTLSAIRTTSPVKFYSVVDYHILTPSMSTVCWSVSYSPAIQDIIRVLESLSAEQVDPSSRLGFWDKVRFAIHTQTKLSFVGGGDLALVVKGTRDPYKLQSRGAGLTKIWSDDVVWLLGYKNPQHEFMQIVSQQYAFGVPDLVRGRFVPSLPGCYERKTSAGEEPNRFLKVVLKLTDGIRMGIGLGFERLGCNRCSKCVDVHRLNRCRSQVFSPHYNVLFQSVEQVETFHDKDNYDAFHGFRSDFVHLSLSIIKLHQAPADSTSQNAMYISPCFIEHFSHWYRLLGSPISIPIRQGSLFPHDAEKSKSFGEHLNTVKYKFVINPLAIGFFCTDEESYMHVKGGGSAGLKAVVSQFSVDLHQRRELNAVDPSLKAEMSFHELEIELHSIDLRVIKASLSTASSVEVEDDDEEEEKEDKFQWVDPRDFVILDSVSFMHQNRIRYKKIGVHPFAFSPLFYYVRQNDEGNSHEFQKSHLQKRATDLDNTIEEYDKQMDIVLNAMHTMHPYGKEVSDQHAILQEKLTYLRTNRYMLHTYIAQMILETELNASGRDSPQTTTSSIGRRNELCRWETLMGPFQDRFFIHNPQIIWNNSVRDAIYYWQEIKDHRSVQVYNLSSRCFKFLQDLVHSAEKQQQWKPDVPVATNTQPSTEQEPEKMTRKLIDKLLAERIYNFVAYNEKEENKSRAQAQAHEYEGIHVFESSTDNVNDPDYQYKNIPDSYVMKSKYLIDMVNPQVNFQSDKGLDHLIVFTNERIHVKAFSIIDNSSSGSADKDVRIVKDRIIVALDNAQLLVAKRMEFLAVDLLTQSAYGQCRNAHWAAWVQPEQLWYYKDVKYFDNFQRVASQLCGTIQLDRYNHLRIKINKYNTSRKSPFEDRTNTMQLHFPQFKLVLNSQQAHIVYYTLIYLLLGNSGSPRKKERLSRFRDVMLAAERSDLAETVKQVGILQTRSRVLLEMHQRFMQALPRLDAQGIREFNRNKRKMRQNLEKLYLVVEAIRCIQTFRRDIHLEETDNAMRFSFTSDEIVWEACLEDQSSLCKWILTKAKFVFFNKQNGSSKSTIEVERMQLKNTTDEPVFTDVLDAYLEPGQVFDYERQKMVRGVLESLPPVGGIPVIQQLEINLVPLNLQISTAFGTAMKDYFFPRIVVDETSESDETESEESEEEYDEDNDDDVVSLVDGLDVTSRNSSRLDNQSLSTNSVDKTFNSRLSKREGSFASFDLITQKVKETVRRKKSMKSDELTVMKNRSSTNRTFIYIRIPATKHCLSLRGPTQNTIYNLYNFPFKQPKLEYRNMTWSIAEMMEEIQKQFLRAALRHSPALLKNKIMSNSKQPAPSISTTGRSVGSGVSIKSGIATQGTVRPPITSQSSYNTEEEDFDVKSLRSNDPEEELERRVEQQVASKRISFNVDQELLDVYMNKYRQEEEVEETICKGRLLFGESYNGVYHPATEL</sequence>
<comment type="caution">
    <text evidence="4">The sequence shown here is derived from an EMBL/GenBank/DDBJ whole genome shotgun (WGS) entry which is preliminary data.</text>
</comment>
<dbReference type="InterPro" id="IPR019449">
    <property type="entry name" value="FMP27_WPPW_RBG"/>
</dbReference>
<dbReference type="PANTHER" id="PTHR15678:SF6">
    <property type="entry name" value="BRIDGE-LIKE LIPID TRANSFER PROTEIN FAMILY MEMBER 2"/>
    <property type="match status" value="1"/>
</dbReference>
<protein>
    <submittedName>
        <fullName evidence="4">Uncharacterized protein</fullName>
    </submittedName>
</protein>
<proteinExistence type="predicted"/>
<feature type="region of interest" description="Disordered" evidence="1">
    <location>
        <begin position="1752"/>
        <end position="1775"/>
    </location>
</feature>
<evidence type="ECO:0000259" key="3">
    <source>
        <dbReference type="SMART" id="SM01216"/>
    </source>
</evidence>
<reference evidence="4 5" key="1">
    <citation type="submission" date="2024-04" db="EMBL/GenBank/DDBJ databases">
        <title>genome sequences of Mucor flavus KT1a and Helicostylum pulchrum KT1b strains isolated from the surface of a dry-aged beef.</title>
        <authorList>
            <person name="Toyotome T."/>
            <person name="Hosono M."/>
            <person name="Torimaru M."/>
            <person name="Fukuda K."/>
            <person name="Mikami N."/>
        </authorList>
    </citation>
    <scope>NUCLEOTIDE SEQUENCE [LARGE SCALE GENOMIC DNA]</scope>
    <source>
        <strain evidence="4 5">KT1a</strain>
    </source>
</reference>
<name>A0ABP9Z9S7_9FUNG</name>
<evidence type="ECO:0000313" key="5">
    <source>
        <dbReference type="Proteomes" id="UP001473302"/>
    </source>
</evidence>
<dbReference type="Proteomes" id="UP001473302">
    <property type="component" value="Unassembled WGS sequence"/>
</dbReference>
<evidence type="ECO:0000313" key="4">
    <source>
        <dbReference type="EMBL" id="GAA5815819.1"/>
    </source>
</evidence>
<dbReference type="SMART" id="SM01214">
    <property type="entry name" value="Fmp27_GFWDK"/>
    <property type="match status" value="1"/>
</dbReference>
<feature type="region of interest" description="Disordered" evidence="1">
    <location>
        <begin position="2468"/>
        <end position="2503"/>
    </location>
</feature>
<feature type="region of interest" description="Disordered" evidence="1">
    <location>
        <begin position="2264"/>
        <end position="2285"/>
    </location>
</feature>
<evidence type="ECO:0000256" key="1">
    <source>
        <dbReference type="SAM" id="MobiDB-lite"/>
    </source>
</evidence>
<feature type="compositionally biased region" description="Basic and acidic residues" evidence="1">
    <location>
        <begin position="2491"/>
        <end position="2503"/>
    </location>
</feature>
<gene>
    <name evidence="4" type="ORF">MFLAVUS_009334</name>
</gene>
<accession>A0ABP9Z9S7</accession>